<dbReference type="PANTHER" id="PTHR23503:SF106">
    <property type="entry name" value="MAJOR FACILITATOR SUPERFAMILY (MFS) PROFILE DOMAIN-CONTAINING PROTEIN"/>
    <property type="match status" value="1"/>
</dbReference>
<feature type="transmembrane region" description="Helical" evidence="5">
    <location>
        <begin position="70"/>
        <end position="92"/>
    </location>
</feature>
<dbReference type="PANTHER" id="PTHR23503">
    <property type="entry name" value="SOLUTE CARRIER FAMILY 2"/>
    <property type="match status" value="1"/>
</dbReference>
<keyword evidence="3 5" id="KW-1133">Transmembrane helix</keyword>
<dbReference type="SUPFAM" id="SSF103473">
    <property type="entry name" value="MFS general substrate transporter"/>
    <property type="match status" value="1"/>
</dbReference>
<proteinExistence type="predicted"/>
<keyword evidence="4 5" id="KW-0472">Membrane</keyword>
<dbReference type="GeneID" id="9808601"/>
<evidence type="ECO:0000313" key="8">
    <source>
        <dbReference type="Proteomes" id="UP000483820"/>
    </source>
</evidence>
<dbReference type="GO" id="GO:0016020">
    <property type="term" value="C:membrane"/>
    <property type="evidence" value="ECO:0007669"/>
    <property type="project" value="UniProtKB-SubCell"/>
</dbReference>
<dbReference type="GO" id="GO:0015149">
    <property type="term" value="F:hexose transmembrane transporter activity"/>
    <property type="evidence" value="ECO:0007669"/>
    <property type="project" value="TreeGrafter"/>
</dbReference>
<evidence type="ECO:0000256" key="5">
    <source>
        <dbReference type="SAM" id="Phobius"/>
    </source>
</evidence>
<dbReference type="InterPro" id="IPR020846">
    <property type="entry name" value="MFS_dom"/>
</dbReference>
<gene>
    <name evidence="7" type="ORF">GCK72_016873</name>
</gene>
<dbReference type="InterPro" id="IPR005829">
    <property type="entry name" value="Sugar_transporter_CS"/>
</dbReference>
<keyword evidence="2 5" id="KW-0812">Transmembrane</keyword>
<dbReference type="RefSeq" id="XP_053580659.1">
    <property type="nucleotide sequence ID" value="XM_053731746.1"/>
</dbReference>
<comment type="caution">
    <text evidence="7">The sequence shown here is derived from an EMBL/GenBank/DDBJ whole genome shotgun (WGS) entry which is preliminary data.</text>
</comment>
<evidence type="ECO:0000259" key="6">
    <source>
        <dbReference type="PROSITE" id="PS50850"/>
    </source>
</evidence>
<protein>
    <recommendedName>
        <fullName evidence="6">Major facilitator superfamily (MFS) profile domain-containing protein</fullName>
    </recommendedName>
</protein>
<evidence type="ECO:0000313" key="7">
    <source>
        <dbReference type="EMBL" id="KAF1750324.1"/>
    </source>
</evidence>
<dbReference type="KEGG" id="crq:GCK72_016873"/>
<organism evidence="7 8">
    <name type="scientific">Caenorhabditis remanei</name>
    <name type="common">Caenorhabditis vulgaris</name>
    <dbReference type="NCBI Taxonomy" id="31234"/>
    <lineage>
        <taxon>Eukaryota</taxon>
        <taxon>Metazoa</taxon>
        <taxon>Ecdysozoa</taxon>
        <taxon>Nematoda</taxon>
        <taxon>Chromadorea</taxon>
        <taxon>Rhabditida</taxon>
        <taxon>Rhabditina</taxon>
        <taxon>Rhabditomorpha</taxon>
        <taxon>Rhabditoidea</taxon>
        <taxon>Rhabditidae</taxon>
        <taxon>Peloderinae</taxon>
        <taxon>Caenorhabditis</taxon>
    </lineage>
</organism>
<sequence>MKVVPELFETPTTRLTSRLLTTSVISTFAGGFHFGYLISAVNPLADILQQFIVENLRIRYHLQLSSSHLALLWSSLAGCLFVGAMIGAYLSVYLLQKIGPRKTLLTAATILLVSTPVFGLAYSFDMAELLLVSRILSGIGFAIGISAQGVFLTEISPGESKCAPMRIFYNLFFPARYRGLTNSLSGLIGNIAFLLAACLGTPFLLGTVTHWKFIFWIEISPCLIHILLNILTFHDSPTYLLSIGKGGEAEESLKAYYGETCHVKRVLEDLRIAQDSGNTQKSLREILKDKAGAQALSLSVAINFSVAFSGIVAISFFGTFLLQNVGFSPEGSAVANSLCSFASIISALLAAIAIDKIGRRPLLISSLLILALINILMMSLVFLYDSTKDAILAWPFLGLFVLFTFVFSIGIGPAAVFIGAELAPPGTISKMQSYSTSVQSRRALSVCDSTEQFRIHYCSASRARMNPKLLRTVTYR</sequence>
<dbReference type="PROSITE" id="PS00216">
    <property type="entry name" value="SUGAR_TRANSPORT_1"/>
    <property type="match status" value="1"/>
</dbReference>
<evidence type="ECO:0000256" key="2">
    <source>
        <dbReference type="ARBA" id="ARBA00022692"/>
    </source>
</evidence>
<feature type="transmembrane region" description="Helical" evidence="5">
    <location>
        <begin position="334"/>
        <end position="354"/>
    </location>
</feature>
<dbReference type="CTD" id="9808601"/>
<feature type="domain" description="Major facilitator superfamily (MFS) profile" evidence="6">
    <location>
        <begin position="23"/>
        <end position="476"/>
    </location>
</feature>
<reference evidence="7 8" key="1">
    <citation type="submission" date="2019-12" db="EMBL/GenBank/DDBJ databases">
        <title>Chromosome-level assembly of the Caenorhabditis remanei genome.</title>
        <authorList>
            <person name="Teterina A.A."/>
            <person name="Willis J.H."/>
            <person name="Phillips P.C."/>
        </authorList>
    </citation>
    <scope>NUCLEOTIDE SEQUENCE [LARGE SCALE GENOMIC DNA]</scope>
    <source>
        <strain evidence="7 8">PX506</strain>
        <tissue evidence="7">Whole organism</tissue>
    </source>
</reference>
<dbReference type="InterPro" id="IPR005828">
    <property type="entry name" value="MFS_sugar_transport-like"/>
</dbReference>
<evidence type="ECO:0000256" key="4">
    <source>
        <dbReference type="ARBA" id="ARBA00023136"/>
    </source>
</evidence>
<dbReference type="InterPro" id="IPR045263">
    <property type="entry name" value="GLUT"/>
</dbReference>
<dbReference type="PROSITE" id="PS50850">
    <property type="entry name" value="MFS"/>
    <property type="match status" value="1"/>
</dbReference>
<dbReference type="Pfam" id="PF00083">
    <property type="entry name" value="Sugar_tr"/>
    <property type="match status" value="1"/>
</dbReference>
<dbReference type="InterPro" id="IPR036259">
    <property type="entry name" value="MFS_trans_sf"/>
</dbReference>
<feature type="transmembrane region" description="Helical" evidence="5">
    <location>
        <begin position="361"/>
        <end position="384"/>
    </location>
</feature>
<feature type="transmembrane region" description="Helical" evidence="5">
    <location>
        <begin position="213"/>
        <end position="233"/>
    </location>
</feature>
<feature type="transmembrane region" description="Helical" evidence="5">
    <location>
        <begin position="396"/>
        <end position="423"/>
    </location>
</feature>
<dbReference type="EMBL" id="WUAV01000005">
    <property type="protein sequence ID" value="KAF1750324.1"/>
    <property type="molecule type" value="Genomic_DNA"/>
</dbReference>
<name>A0A6A5G6X8_CAERE</name>
<feature type="transmembrane region" description="Helical" evidence="5">
    <location>
        <begin position="20"/>
        <end position="38"/>
    </location>
</feature>
<feature type="transmembrane region" description="Helical" evidence="5">
    <location>
        <begin position="130"/>
        <end position="151"/>
    </location>
</feature>
<evidence type="ECO:0000256" key="1">
    <source>
        <dbReference type="ARBA" id="ARBA00004141"/>
    </source>
</evidence>
<feature type="transmembrane region" description="Helical" evidence="5">
    <location>
        <begin position="295"/>
        <end position="322"/>
    </location>
</feature>
<comment type="subcellular location">
    <subcellularLocation>
        <location evidence="1">Membrane</location>
        <topology evidence="1">Multi-pass membrane protein</topology>
    </subcellularLocation>
</comment>
<dbReference type="AlphaFoldDB" id="A0A6A5G6X8"/>
<accession>A0A6A5G6X8</accession>
<dbReference type="Gene3D" id="1.20.1250.20">
    <property type="entry name" value="MFS general substrate transporter like domains"/>
    <property type="match status" value="1"/>
</dbReference>
<feature type="transmembrane region" description="Helical" evidence="5">
    <location>
        <begin position="187"/>
        <end position="207"/>
    </location>
</feature>
<evidence type="ECO:0000256" key="3">
    <source>
        <dbReference type="ARBA" id="ARBA00022989"/>
    </source>
</evidence>
<feature type="transmembrane region" description="Helical" evidence="5">
    <location>
        <begin position="104"/>
        <end position="124"/>
    </location>
</feature>
<dbReference type="Proteomes" id="UP000483820">
    <property type="component" value="Chromosome V"/>
</dbReference>